<feature type="domain" description="IDEAL" evidence="1">
    <location>
        <begin position="9"/>
        <end position="45"/>
    </location>
</feature>
<dbReference type="InterPro" id="IPR014957">
    <property type="entry name" value="IDEAL_dom"/>
</dbReference>
<dbReference type="Pfam" id="PF08858">
    <property type="entry name" value="IDEAL"/>
    <property type="match status" value="1"/>
</dbReference>
<dbReference type="AlphaFoldDB" id="A0A8I1MEQ7"/>
<dbReference type="EMBL" id="JAEMWV010000002">
    <property type="protein sequence ID" value="MBN8251026.1"/>
    <property type="molecule type" value="Genomic_DNA"/>
</dbReference>
<evidence type="ECO:0000313" key="3">
    <source>
        <dbReference type="Proteomes" id="UP000664578"/>
    </source>
</evidence>
<reference evidence="2" key="1">
    <citation type="submission" date="2020-12" db="EMBL/GenBank/DDBJ databases">
        <title>PHA producing bacteria isolated from mangrove.</title>
        <authorList>
            <person name="Zheng W."/>
            <person name="Yu S."/>
            <person name="Huang Y."/>
        </authorList>
    </citation>
    <scope>NUCLEOTIDE SEQUENCE</scope>
    <source>
        <strain evidence="2">GN22-4</strain>
    </source>
</reference>
<evidence type="ECO:0000313" key="2">
    <source>
        <dbReference type="EMBL" id="MBN8251026.1"/>
    </source>
</evidence>
<accession>A0A8I1MEQ7</accession>
<protein>
    <submittedName>
        <fullName evidence="2">IDEAL domain-containing protein</fullName>
    </submittedName>
</protein>
<dbReference type="Gene3D" id="4.10.810.10">
    <property type="entry name" value="Virus Scaffolding Protein, Chain A"/>
    <property type="match status" value="1"/>
</dbReference>
<evidence type="ECO:0000259" key="1">
    <source>
        <dbReference type="SMART" id="SM00914"/>
    </source>
</evidence>
<organism evidence="2 3">
    <name type="scientific">Priestia flexa</name>
    <dbReference type="NCBI Taxonomy" id="86664"/>
    <lineage>
        <taxon>Bacteria</taxon>
        <taxon>Bacillati</taxon>
        <taxon>Bacillota</taxon>
        <taxon>Bacilli</taxon>
        <taxon>Bacillales</taxon>
        <taxon>Bacillaceae</taxon>
        <taxon>Priestia</taxon>
    </lineage>
</organism>
<proteinExistence type="predicted"/>
<dbReference type="Proteomes" id="UP000664578">
    <property type="component" value="Unassembled WGS sequence"/>
</dbReference>
<name>A0A8I1MEQ7_9BACI</name>
<dbReference type="SMART" id="SM00914">
    <property type="entry name" value="IDEAL"/>
    <property type="match status" value="1"/>
</dbReference>
<dbReference type="InterPro" id="IPR027393">
    <property type="entry name" value="Virus_scaffolding_prot_C"/>
</dbReference>
<sequence>MNSLTAEMVLDHALRMFQKQQLQKEIDHALLHRNKQEFLKLSQQLQAYL</sequence>
<gene>
    <name evidence="2" type="ORF">JF537_05450</name>
</gene>
<comment type="caution">
    <text evidence="2">The sequence shown here is derived from an EMBL/GenBank/DDBJ whole genome shotgun (WGS) entry which is preliminary data.</text>
</comment>